<dbReference type="InterPro" id="IPR050832">
    <property type="entry name" value="Bact_Acetyltransf"/>
</dbReference>
<dbReference type="InterPro" id="IPR016181">
    <property type="entry name" value="Acyl_CoA_acyltransferase"/>
</dbReference>
<evidence type="ECO:0000313" key="5">
    <source>
        <dbReference type="Proteomes" id="UP000650511"/>
    </source>
</evidence>
<evidence type="ECO:0000259" key="3">
    <source>
        <dbReference type="PROSITE" id="PS51186"/>
    </source>
</evidence>
<gene>
    <name evidence="4" type="ORF">GCM10011354_33000</name>
</gene>
<reference evidence="4" key="2">
    <citation type="submission" date="2020-09" db="EMBL/GenBank/DDBJ databases">
        <authorList>
            <person name="Sun Q."/>
            <person name="Zhou Y."/>
        </authorList>
    </citation>
    <scope>NUCLEOTIDE SEQUENCE</scope>
    <source>
        <strain evidence="4">CGMCC 1.14988</strain>
    </source>
</reference>
<proteinExistence type="predicted"/>
<dbReference type="AlphaFoldDB" id="A0A8J3EVI5"/>
<organism evidence="4 5">
    <name type="scientific">Egicoccus halophilus</name>
    <dbReference type="NCBI Taxonomy" id="1670830"/>
    <lineage>
        <taxon>Bacteria</taxon>
        <taxon>Bacillati</taxon>
        <taxon>Actinomycetota</taxon>
        <taxon>Nitriliruptoria</taxon>
        <taxon>Egicoccales</taxon>
        <taxon>Egicoccaceae</taxon>
        <taxon>Egicoccus</taxon>
    </lineage>
</organism>
<feature type="domain" description="N-acetyltransferase" evidence="3">
    <location>
        <begin position="1"/>
        <end position="135"/>
    </location>
</feature>
<dbReference type="EMBL" id="BMHA01000014">
    <property type="protein sequence ID" value="GGI09221.1"/>
    <property type="molecule type" value="Genomic_DNA"/>
</dbReference>
<protein>
    <recommendedName>
        <fullName evidence="3">N-acetyltransferase domain-containing protein</fullName>
    </recommendedName>
</protein>
<dbReference type="OrthoDB" id="1821130at2"/>
<comment type="caution">
    <text evidence="4">The sequence shown here is derived from an EMBL/GenBank/DDBJ whole genome shotgun (WGS) entry which is preliminary data.</text>
</comment>
<dbReference type="SUPFAM" id="SSF55729">
    <property type="entry name" value="Acyl-CoA N-acyltransferases (Nat)"/>
    <property type="match status" value="1"/>
</dbReference>
<keyword evidence="2" id="KW-0012">Acyltransferase</keyword>
<dbReference type="Pfam" id="PF00583">
    <property type="entry name" value="Acetyltransf_1"/>
    <property type="match status" value="1"/>
</dbReference>
<evidence type="ECO:0000256" key="2">
    <source>
        <dbReference type="ARBA" id="ARBA00023315"/>
    </source>
</evidence>
<dbReference type="InterPro" id="IPR000182">
    <property type="entry name" value="GNAT_dom"/>
</dbReference>
<accession>A0A8J3EVI5</accession>
<keyword evidence="5" id="KW-1185">Reference proteome</keyword>
<evidence type="ECO:0000256" key="1">
    <source>
        <dbReference type="ARBA" id="ARBA00022679"/>
    </source>
</evidence>
<name>A0A8J3EVI5_9ACTN</name>
<dbReference type="GO" id="GO:0016747">
    <property type="term" value="F:acyltransferase activity, transferring groups other than amino-acyl groups"/>
    <property type="evidence" value="ECO:0007669"/>
    <property type="project" value="InterPro"/>
</dbReference>
<dbReference type="Gene3D" id="3.40.630.30">
    <property type="match status" value="1"/>
</dbReference>
<keyword evidence="1" id="KW-0808">Transferase</keyword>
<evidence type="ECO:0000313" key="4">
    <source>
        <dbReference type="EMBL" id="GGI09221.1"/>
    </source>
</evidence>
<dbReference type="PROSITE" id="PS51186">
    <property type="entry name" value="GNAT"/>
    <property type="match status" value="1"/>
</dbReference>
<dbReference type="Proteomes" id="UP000650511">
    <property type="component" value="Unassembled WGS sequence"/>
</dbReference>
<reference evidence="4" key="1">
    <citation type="journal article" date="2014" name="Int. J. Syst. Evol. Microbiol.">
        <title>Complete genome sequence of Corynebacterium casei LMG S-19264T (=DSM 44701T), isolated from a smear-ripened cheese.</title>
        <authorList>
            <consortium name="US DOE Joint Genome Institute (JGI-PGF)"/>
            <person name="Walter F."/>
            <person name="Albersmeier A."/>
            <person name="Kalinowski J."/>
            <person name="Ruckert C."/>
        </authorList>
    </citation>
    <scope>NUCLEOTIDE SEQUENCE</scope>
    <source>
        <strain evidence="4">CGMCC 1.14988</strain>
    </source>
</reference>
<sequence>MEIDTLSDDLLDDALALWARTEQLAPAPREEVEQLRAHDGGLVLGAVDDGRLVGVVLGSFDGRRGAISRLAVDASARRRGVAQALVAELEDRLAARGCRRVSLYVYAGNDLGRGFWAALGYDEAPDVVLFSRRLDPTDTDGSPC</sequence>
<dbReference type="CDD" id="cd04301">
    <property type="entry name" value="NAT_SF"/>
    <property type="match status" value="1"/>
</dbReference>
<dbReference type="PANTHER" id="PTHR43877">
    <property type="entry name" value="AMINOALKYLPHOSPHONATE N-ACETYLTRANSFERASE-RELATED-RELATED"/>
    <property type="match status" value="1"/>
</dbReference>
<dbReference type="RefSeq" id="WP_130650280.1">
    <property type="nucleotide sequence ID" value="NZ_BMHA01000014.1"/>
</dbReference>